<evidence type="ECO:0000256" key="7">
    <source>
        <dbReference type="ARBA" id="ARBA00049269"/>
    </source>
</evidence>
<comment type="pathway">
    <text evidence="1 9">Amino-acid degradation; L-histidine degradation into L-glutamate; N-formimidoyl-L-glutamate from L-histidine: step 1/3.</text>
</comment>
<feature type="region of interest" description="Disordered" evidence="10">
    <location>
        <begin position="552"/>
        <end position="583"/>
    </location>
</feature>
<dbReference type="EC" id="4.3.1.3" evidence="3 9"/>
<dbReference type="Pfam" id="PF00221">
    <property type="entry name" value="Lyase_aromatic"/>
    <property type="match status" value="1"/>
</dbReference>
<accession>A0A8T3CRW2</accession>
<dbReference type="OrthoDB" id="10051290at2759"/>
<keyword evidence="5 9" id="KW-0369">Histidine metabolism</keyword>
<evidence type="ECO:0000256" key="9">
    <source>
        <dbReference type="RuleBase" id="RU004479"/>
    </source>
</evidence>
<dbReference type="InterPro" id="IPR024083">
    <property type="entry name" value="Fumarase/histidase_N"/>
</dbReference>
<comment type="catalytic activity">
    <reaction evidence="7 9">
        <text>L-histidine = trans-urocanate + NH4(+)</text>
        <dbReference type="Rhea" id="RHEA:21232"/>
        <dbReference type="ChEBI" id="CHEBI:17771"/>
        <dbReference type="ChEBI" id="CHEBI:28938"/>
        <dbReference type="ChEBI" id="CHEBI:57595"/>
        <dbReference type="EC" id="4.3.1.3"/>
    </reaction>
</comment>
<organism evidence="11 12">
    <name type="scientific">Albula goreensis</name>
    <dbReference type="NCBI Taxonomy" id="1534307"/>
    <lineage>
        <taxon>Eukaryota</taxon>
        <taxon>Metazoa</taxon>
        <taxon>Chordata</taxon>
        <taxon>Craniata</taxon>
        <taxon>Vertebrata</taxon>
        <taxon>Euteleostomi</taxon>
        <taxon>Actinopterygii</taxon>
        <taxon>Neopterygii</taxon>
        <taxon>Teleostei</taxon>
        <taxon>Albuliformes</taxon>
        <taxon>Albulidae</taxon>
        <taxon>Albula</taxon>
    </lineage>
</organism>
<evidence type="ECO:0000256" key="6">
    <source>
        <dbReference type="ARBA" id="ARBA00023239"/>
    </source>
</evidence>
<evidence type="ECO:0000313" key="12">
    <source>
        <dbReference type="Proteomes" id="UP000829720"/>
    </source>
</evidence>
<dbReference type="NCBIfam" id="TIGR01225">
    <property type="entry name" value="hutH"/>
    <property type="match status" value="1"/>
</dbReference>
<dbReference type="Gene3D" id="1.10.275.10">
    <property type="entry name" value="Fumarase/aspartase (N-terminal domain)"/>
    <property type="match status" value="1"/>
</dbReference>
<dbReference type="NCBIfam" id="NF006871">
    <property type="entry name" value="PRK09367.1"/>
    <property type="match status" value="1"/>
</dbReference>
<dbReference type="InterPro" id="IPR001106">
    <property type="entry name" value="Aromatic_Lyase"/>
</dbReference>
<dbReference type="PANTHER" id="PTHR10362">
    <property type="entry name" value="HISTIDINE AMMONIA-LYASE"/>
    <property type="match status" value="1"/>
</dbReference>
<dbReference type="FunFam" id="1.10.275.10:FF:000007">
    <property type="entry name" value="Histidine ammonia-lyase"/>
    <property type="match status" value="1"/>
</dbReference>
<proteinExistence type="inferred from homology"/>
<dbReference type="GO" id="GO:0004397">
    <property type="term" value="F:histidine ammonia-lyase activity"/>
    <property type="evidence" value="ECO:0007669"/>
    <property type="project" value="UniProtKB-EC"/>
</dbReference>
<dbReference type="PROSITE" id="PS00488">
    <property type="entry name" value="PAL_HISTIDASE"/>
    <property type="match status" value="1"/>
</dbReference>
<dbReference type="CDD" id="cd00332">
    <property type="entry name" value="PAL-HAL"/>
    <property type="match status" value="1"/>
</dbReference>
<dbReference type="Gene3D" id="1.20.200.10">
    <property type="entry name" value="Fumarase/aspartase (Central domain)"/>
    <property type="match status" value="1"/>
</dbReference>
<evidence type="ECO:0000256" key="1">
    <source>
        <dbReference type="ARBA" id="ARBA00005113"/>
    </source>
</evidence>
<evidence type="ECO:0000256" key="8">
    <source>
        <dbReference type="RuleBase" id="RU003954"/>
    </source>
</evidence>
<dbReference type="Proteomes" id="UP000829720">
    <property type="component" value="Unassembled WGS sequence"/>
</dbReference>
<dbReference type="GO" id="GO:0006548">
    <property type="term" value="P:L-histidine catabolic process"/>
    <property type="evidence" value="ECO:0007669"/>
    <property type="project" value="InterPro"/>
</dbReference>
<dbReference type="FunFam" id="1.20.200.10:FF:000003">
    <property type="entry name" value="Histidine ammonia-lyase"/>
    <property type="match status" value="1"/>
</dbReference>
<evidence type="ECO:0000256" key="10">
    <source>
        <dbReference type="SAM" id="MobiDB-lite"/>
    </source>
</evidence>
<evidence type="ECO:0000313" key="11">
    <source>
        <dbReference type="EMBL" id="KAI1888029.1"/>
    </source>
</evidence>
<dbReference type="InterPro" id="IPR008948">
    <property type="entry name" value="L-Aspartase-like"/>
</dbReference>
<comment type="similarity">
    <text evidence="2 8">Belongs to the PAL/histidase family.</text>
</comment>
<dbReference type="EMBL" id="JAERUA010000017">
    <property type="protein sequence ID" value="KAI1888029.1"/>
    <property type="molecule type" value="Genomic_DNA"/>
</dbReference>
<evidence type="ECO:0000256" key="2">
    <source>
        <dbReference type="ARBA" id="ARBA00007238"/>
    </source>
</evidence>
<comment type="caution">
    <text evidence="11">The sequence shown here is derived from an EMBL/GenBank/DDBJ whole genome shotgun (WGS) entry which is preliminary data.</text>
</comment>
<dbReference type="InterPro" id="IPR005921">
    <property type="entry name" value="HutH"/>
</dbReference>
<dbReference type="InterPro" id="IPR022313">
    <property type="entry name" value="Phe/His_NH3-lyase_AS"/>
</dbReference>
<name>A0A8T3CRW2_9TELE</name>
<evidence type="ECO:0000256" key="3">
    <source>
        <dbReference type="ARBA" id="ARBA00012994"/>
    </source>
</evidence>
<evidence type="ECO:0000256" key="5">
    <source>
        <dbReference type="ARBA" id="ARBA00022808"/>
    </source>
</evidence>
<dbReference type="SUPFAM" id="SSF48557">
    <property type="entry name" value="L-aspartase-like"/>
    <property type="match status" value="1"/>
</dbReference>
<reference evidence="11" key="1">
    <citation type="submission" date="2021-01" db="EMBL/GenBank/DDBJ databases">
        <authorList>
            <person name="Zahm M."/>
            <person name="Roques C."/>
            <person name="Cabau C."/>
            <person name="Klopp C."/>
            <person name="Donnadieu C."/>
            <person name="Jouanno E."/>
            <person name="Lampietro C."/>
            <person name="Louis A."/>
            <person name="Herpin A."/>
            <person name="Echchiki A."/>
            <person name="Berthelot C."/>
            <person name="Parey E."/>
            <person name="Roest-Crollius H."/>
            <person name="Braasch I."/>
            <person name="Postlethwait J."/>
            <person name="Bobe J."/>
            <person name="Montfort J."/>
            <person name="Bouchez O."/>
            <person name="Begum T."/>
            <person name="Mejri S."/>
            <person name="Adams A."/>
            <person name="Chen W.-J."/>
            <person name="Guiguen Y."/>
        </authorList>
    </citation>
    <scope>NUCLEOTIDE SEQUENCE</scope>
    <source>
        <tissue evidence="11">Blood</tissue>
    </source>
</reference>
<dbReference type="GO" id="GO:0005737">
    <property type="term" value="C:cytoplasm"/>
    <property type="evidence" value="ECO:0007669"/>
    <property type="project" value="InterPro"/>
</dbReference>
<sequence length="583" mass="62572">MSCTGQNSDIISLDGNSLTTADLVSLGKGLTKIKLTPEAEQRVKRSREVIETIIKENKVVYGVNTGFGKFANTVIPKDKLKELQENLIRSHAAGVGSPLSPERTRMLLALRINVLAKGHSGVSMETLQAMIEAFNASCLSLVPEKGTVGASGDLAPLSHLTLGLMGEGQMWSPKSGWGNAKEVLEANGLKPLSLGPKEGLALNNGTQMITSLGAEAVERAQAIARQADIVAALTLEVLKGTTKAFDSDIHAVRPHPGQNEAAWRFRSVLDSDIFPSQITENNRPHQRVQDAYSLRCSPQVHGVANDIIAFVKQVLTIELNSATDNPLVFPDRNLTLSGGNFHGEYPAKALDMLAIGVHELASISERRIERLCNPSLSELPAFLVNEGGLNSGFMIAHCTAAALVSENKVLCHPSSVDSLSTSAATEDHVSMGGWAARKALRVVEHVEQVLAIELLAACQALEFHRPLKTTPPLEKVYALVRTVTRPWDKDRVMSPDIEAVHKLLKEEQVLQAFIVRSAGTEGKDAVVTEVNVSGLSKSLVAGQLGKRFGGLREKTDVSAEGPLTRGDKMNPPTMSQSAPCSQA</sequence>
<protein>
    <recommendedName>
        <fullName evidence="4 9">Histidine ammonia-lyase</fullName>
        <ecNumber evidence="3 9">4.3.1.3</ecNumber>
    </recommendedName>
</protein>
<feature type="compositionally biased region" description="Polar residues" evidence="10">
    <location>
        <begin position="572"/>
        <end position="583"/>
    </location>
</feature>
<keyword evidence="12" id="KW-1185">Reference proteome</keyword>
<dbReference type="AlphaFoldDB" id="A0A8T3CRW2"/>
<keyword evidence="6 8" id="KW-0456">Lyase</keyword>
<evidence type="ECO:0000256" key="4">
    <source>
        <dbReference type="ARBA" id="ARBA00017271"/>
    </source>
</evidence>
<gene>
    <name evidence="11" type="ORF">AGOR_G00180840</name>
</gene>